<evidence type="ECO:0000256" key="1">
    <source>
        <dbReference type="SAM" id="Phobius"/>
    </source>
</evidence>
<reference evidence="2" key="1">
    <citation type="submission" date="2022-11" db="EMBL/GenBank/DDBJ databases">
        <title>Centuries of genome instability and evolution in soft-shell clam transmissible cancer (bioRxiv).</title>
        <authorList>
            <person name="Hart S.F.M."/>
            <person name="Yonemitsu M.A."/>
            <person name="Giersch R.M."/>
            <person name="Beal B.F."/>
            <person name="Arriagada G."/>
            <person name="Davis B.W."/>
            <person name="Ostrander E.A."/>
            <person name="Goff S.P."/>
            <person name="Metzger M.J."/>
        </authorList>
    </citation>
    <scope>NUCLEOTIDE SEQUENCE</scope>
    <source>
        <strain evidence="2">MELC-2E11</strain>
        <tissue evidence="2">Siphon/mantle</tissue>
    </source>
</reference>
<accession>A0ABY7EZF0</accession>
<sequence length="280" mass="32761">MSDNHTNVKLFLEPRIEFWIVSNIYLDYIKRYLLNEANFNIHMRQELSKRWHMCIMEGTVLLLLHSLGMLIPYKLIILLVKLGSVLRILSKSIVYHEHVPMIDLIDKNESVQNNLDAWLKSLGSNVDREALTALEVELLRLRFGTSSDDQRAKYSFFIELLPQRKPLRGTDTVISIREAKMDQVEQQPPHESRAPAESTREHLLDLWLTIIDIRMHPRIQPLTFHDINKWLTDGHCKMNRIADYYIGMVTKEADDTIAVLRDVERLLNENPSSHIMRDIA</sequence>
<proteinExistence type="predicted"/>
<evidence type="ECO:0000313" key="2">
    <source>
        <dbReference type="EMBL" id="WAR13868.1"/>
    </source>
</evidence>
<keyword evidence="1" id="KW-0812">Transmembrane</keyword>
<dbReference type="Proteomes" id="UP001164746">
    <property type="component" value="Chromosome 9"/>
</dbReference>
<feature type="transmembrane region" description="Helical" evidence="1">
    <location>
        <begin position="60"/>
        <end position="80"/>
    </location>
</feature>
<keyword evidence="1" id="KW-1133">Transmembrane helix</keyword>
<name>A0ABY7EZF0_MYAAR</name>
<protein>
    <submittedName>
        <fullName evidence="2">Uncharacterized protein</fullName>
    </submittedName>
</protein>
<organism evidence="2 3">
    <name type="scientific">Mya arenaria</name>
    <name type="common">Soft-shell clam</name>
    <dbReference type="NCBI Taxonomy" id="6604"/>
    <lineage>
        <taxon>Eukaryota</taxon>
        <taxon>Metazoa</taxon>
        <taxon>Spiralia</taxon>
        <taxon>Lophotrochozoa</taxon>
        <taxon>Mollusca</taxon>
        <taxon>Bivalvia</taxon>
        <taxon>Autobranchia</taxon>
        <taxon>Heteroconchia</taxon>
        <taxon>Euheterodonta</taxon>
        <taxon>Imparidentia</taxon>
        <taxon>Neoheterodontei</taxon>
        <taxon>Myida</taxon>
        <taxon>Myoidea</taxon>
        <taxon>Myidae</taxon>
        <taxon>Mya</taxon>
    </lineage>
</organism>
<keyword evidence="3" id="KW-1185">Reference proteome</keyword>
<keyword evidence="1" id="KW-0472">Membrane</keyword>
<evidence type="ECO:0000313" key="3">
    <source>
        <dbReference type="Proteomes" id="UP001164746"/>
    </source>
</evidence>
<dbReference type="EMBL" id="CP111020">
    <property type="protein sequence ID" value="WAR13868.1"/>
    <property type="molecule type" value="Genomic_DNA"/>
</dbReference>
<gene>
    <name evidence="2" type="ORF">MAR_003973</name>
</gene>